<keyword evidence="4" id="KW-1185">Reference proteome</keyword>
<feature type="compositionally biased region" description="Polar residues" evidence="1">
    <location>
        <begin position="7"/>
        <end position="34"/>
    </location>
</feature>
<dbReference type="InterPro" id="IPR008906">
    <property type="entry name" value="HATC_C_dom"/>
</dbReference>
<reference evidence="4" key="1">
    <citation type="journal article" date="2012" name="Nature">
        <title>A physical, genetic and functional sequence assembly of the barley genome.</title>
        <authorList>
            <consortium name="The International Barley Genome Sequencing Consortium"/>
            <person name="Mayer K.F."/>
            <person name="Waugh R."/>
            <person name="Brown J.W."/>
            <person name="Schulman A."/>
            <person name="Langridge P."/>
            <person name="Platzer M."/>
            <person name="Fincher G.B."/>
            <person name="Muehlbauer G.J."/>
            <person name="Sato K."/>
            <person name="Close T.J."/>
            <person name="Wise R.P."/>
            <person name="Stein N."/>
        </authorList>
    </citation>
    <scope>NUCLEOTIDE SEQUENCE [LARGE SCALE GENOMIC DNA]</scope>
    <source>
        <strain evidence="4">cv. Morex</strain>
    </source>
</reference>
<dbReference type="PANTHER" id="PTHR11697:SF230">
    <property type="entry name" value="ZINC FINGER, MYM DOMAIN CONTAINING 1"/>
    <property type="match status" value="1"/>
</dbReference>
<dbReference type="Pfam" id="PF05699">
    <property type="entry name" value="Dimer_Tnp_hAT"/>
    <property type="match status" value="1"/>
</dbReference>
<dbReference type="SUPFAM" id="SSF53098">
    <property type="entry name" value="Ribonuclease H-like"/>
    <property type="match status" value="1"/>
</dbReference>
<feature type="domain" description="TTF-type" evidence="2">
    <location>
        <begin position="86"/>
        <end position="181"/>
    </location>
</feature>
<reference evidence="3" key="2">
    <citation type="submission" date="2020-10" db="EMBL/GenBank/DDBJ databases">
        <authorList>
            <person name="Scholz U."/>
            <person name="Mascher M."/>
            <person name="Fiebig A."/>
        </authorList>
    </citation>
    <scope>NUCLEOTIDE SEQUENCE [LARGE SCALE GENOMIC DNA]</scope>
    <source>
        <strain evidence="3">cv. Morex</strain>
    </source>
</reference>
<dbReference type="PANTHER" id="PTHR11697">
    <property type="entry name" value="GENERAL TRANSCRIPTION FACTOR 2-RELATED ZINC FINGER PROTEIN"/>
    <property type="match status" value="1"/>
</dbReference>
<feature type="compositionally biased region" description="Basic and acidic residues" evidence="1">
    <location>
        <begin position="37"/>
        <end position="53"/>
    </location>
</feature>
<dbReference type="EnsemblPlants" id="HORVU.MOREX.r3.1HG0024600.1">
    <property type="protein sequence ID" value="HORVU.MOREX.r3.1HG0024600.1"/>
    <property type="gene ID" value="HORVU.MOREX.r3.1HG0024600"/>
</dbReference>
<dbReference type="InterPro" id="IPR006580">
    <property type="entry name" value="Znf_TTF"/>
</dbReference>
<evidence type="ECO:0000259" key="2">
    <source>
        <dbReference type="SMART" id="SM00597"/>
    </source>
</evidence>
<feature type="region of interest" description="Disordered" evidence="1">
    <location>
        <begin position="1"/>
        <end position="53"/>
    </location>
</feature>
<dbReference type="InterPro" id="IPR055298">
    <property type="entry name" value="AtLOH3-like"/>
</dbReference>
<dbReference type="GO" id="GO:0046983">
    <property type="term" value="F:protein dimerization activity"/>
    <property type="evidence" value="ECO:0007669"/>
    <property type="project" value="InterPro"/>
</dbReference>
<proteinExistence type="predicted"/>
<dbReference type="InterPro" id="IPR012337">
    <property type="entry name" value="RNaseH-like_sf"/>
</dbReference>
<dbReference type="SMART" id="SM00597">
    <property type="entry name" value="ZnF_TTF"/>
    <property type="match status" value="1"/>
</dbReference>
<accession>A0A8I6WRN7</accession>
<evidence type="ECO:0000313" key="3">
    <source>
        <dbReference type="EnsemblPlants" id="HORVU.MOREX.r3.1HG0024600.1"/>
    </source>
</evidence>
<dbReference type="Pfam" id="PF14291">
    <property type="entry name" value="DUF4371"/>
    <property type="match status" value="1"/>
</dbReference>
<dbReference type="Gramene" id="HORVU.MOREX.r3.1HG0024600.1">
    <property type="protein sequence ID" value="HORVU.MOREX.r3.1HG0024600.1"/>
    <property type="gene ID" value="HORVU.MOREX.r3.1HG0024600"/>
</dbReference>
<sequence>MNKRNKTLNSFFQVRTTETSETGPSTQTADNTPNVRAELKPGDVESDPGKRIPIEELDPDIRDLARREYISMGPCQPTDHTYEKINGRSFHDYWFNNHRGWLEYSIEKKSAFCFYCFLFKQPRAENYGIEAFTRNGFKSWKDGPKVFNQHVGKHDSAHNKSRQHYEDFKNQRQNLPHVFDRGSQKQEEEYKARLLIILDIVKFLILQALAFRGHDESSSSMNKGNFKELLDLFIKKDPKVAKLFGDAGENHKLTSNKIQKDLCKACAKETTNVILEEIGDSKFALLVDESRDASMKEQMAMCLRYLGKRGEVIERFMAVEHVPDTKATSLKVALDGMFGNLGLSMSNLRGQGYDGASNMRGEFRGLQRLILEENPYAHYIHCFAHQLQLVVVAVAKCCSSVRDFFEYTSMVVNIVNASCKRHDQLAQEQHDEIVRQIESGELLEGKGKNQLTNLARPGDTRWGSHHKTLCRLVEMWKPVLKVLENLHNDADNVAQRTTAAGLIKHMESFEFVLILHLMIRLLGKTNNLSQCLQLKNQNIVRAVGLIKTTLEDIQEIRQNGWDGLFKEVTDFCVKYNILVPNMEDTRTANGRSRSWGGQLLNNRFAERSTQLLRCIACLDPKNSFANYNEDKLVDLANMYAADFSTYEVTFVLRNQLDSFIREARGDPHLMNCNDLGHLAMNMVKSDMHTTFPLVYRLVELALILPVATATVERAFSAMSIIKTGLRNKMGDDWMNHRMVCYIERDVFVSIEESKIIERFQGYRTRKGVLPRPTRLAMSAIEDVVMGGSDQPII</sequence>
<dbReference type="InterPro" id="IPR025398">
    <property type="entry name" value="DUF4371"/>
</dbReference>
<protein>
    <recommendedName>
        <fullName evidence="2">TTF-type domain-containing protein</fullName>
    </recommendedName>
</protein>
<dbReference type="AlphaFoldDB" id="A0A8I6WRN7"/>
<evidence type="ECO:0000256" key="1">
    <source>
        <dbReference type="SAM" id="MobiDB-lite"/>
    </source>
</evidence>
<organism evidence="3 4">
    <name type="scientific">Hordeum vulgare subsp. vulgare</name>
    <name type="common">Domesticated barley</name>
    <dbReference type="NCBI Taxonomy" id="112509"/>
    <lineage>
        <taxon>Eukaryota</taxon>
        <taxon>Viridiplantae</taxon>
        <taxon>Streptophyta</taxon>
        <taxon>Embryophyta</taxon>
        <taxon>Tracheophyta</taxon>
        <taxon>Spermatophyta</taxon>
        <taxon>Magnoliopsida</taxon>
        <taxon>Liliopsida</taxon>
        <taxon>Poales</taxon>
        <taxon>Poaceae</taxon>
        <taxon>BOP clade</taxon>
        <taxon>Pooideae</taxon>
        <taxon>Triticodae</taxon>
        <taxon>Triticeae</taxon>
        <taxon>Hordeinae</taxon>
        <taxon>Hordeum</taxon>
    </lineage>
</organism>
<dbReference type="Proteomes" id="UP000011116">
    <property type="component" value="Chromosome 1H"/>
</dbReference>
<evidence type="ECO:0000313" key="4">
    <source>
        <dbReference type="Proteomes" id="UP000011116"/>
    </source>
</evidence>
<name>A0A8I6WRN7_HORVV</name>
<reference evidence="3" key="3">
    <citation type="submission" date="2022-01" db="UniProtKB">
        <authorList>
            <consortium name="EnsemblPlants"/>
        </authorList>
    </citation>
    <scope>IDENTIFICATION</scope>
    <source>
        <strain evidence="3">subsp. vulgare</strain>
    </source>
</reference>